<dbReference type="AlphaFoldDB" id="A0A7Z0SD69"/>
<dbReference type="EMBL" id="JACCHS010000123">
    <property type="protein sequence ID" value="NYT47318.1"/>
    <property type="molecule type" value="Genomic_DNA"/>
</dbReference>
<evidence type="ECO:0000313" key="3">
    <source>
        <dbReference type="Proteomes" id="UP000537890"/>
    </source>
</evidence>
<comment type="caution">
    <text evidence="2">The sequence shown here is derived from an EMBL/GenBank/DDBJ whole genome shotgun (WGS) entry which is preliminary data.</text>
</comment>
<feature type="chain" id="PRO_5031167441" evidence="1">
    <location>
        <begin position="19"/>
        <end position="64"/>
    </location>
</feature>
<feature type="signal peptide" evidence="1">
    <location>
        <begin position="1"/>
        <end position="18"/>
    </location>
</feature>
<protein>
    <submittedName>
        <fullName evidence="2">Uncharacterized protein</fullName>
    </submittedName>
</protein>
<sequence>MKKLLSIILLALPVTVMAGNFTGNEIRISSEAWKADKDGKFSTIATRDDIRVKPFYDSGTIPLV</sequence>
<keyword evidence="1" id="KW-0732">Signal</keyword>
<evidence type="ECO:0000313" key="2">
    <source>
        <dbReference type="EMBL" id="NYT47318.1"/>
    </source>
</evidence>
<dbReference type="Proteomes" id="UP000537890">
    <property type="component" value="Unassembled WGS sequence"/>
</dbReference>
<accession>A0A7Z0SD69</accession>
<reference evidence="2 3" key="1">
    <citation type="submission" date="2020-05" db="EMBL/GenBank/DDBJ databases">
        <title>Horizontal transmission and recombination maintain forever young bacterial symbiont genomes.</title>
        <authorList>
            <person name="Russell S.L."/>
            <person name="Pepper-Tunick E."/>
            <person name="Svedberg J."/>
            <person name="Byrne A."/>
            <person name="Ruelas Castillo J."/>
            <person name="Vollmers C."/>
            <person name="Beinart R.A."/>
            <person name="Corbett-Detig R."/>
        </authorList>
    </citation>
    <scope>NUCLEOTIDE SEQUENCE [LARGE SCALE GENOMIC DNA]</scope>
    <source>
        <strain evidence="2">4727-3</strain>
    </source>
</reference>
<proteinExistence type="predicted"/>
<evidence type="ECO:0000256" key="1">
    <source>
        <dbReference type="SAM" id="SignalP"/>
    </source>
</evidence>
<organism evidence="2 3">
    <name type="scientific">Candidatus Methanofishera endochildressiae</name>
    <dbReference type="NCBI Taxonomy" id="2738884"/>
    <lineage>
        <taxon>Bacteria</taxon>
        <taxon>Pseudomonadati</taxon>
        <taxon>Pseudomonadota</taxon>
        <taxon>Gammaproteobacteria</taxon>
        <taxon>Candidatus Methanofishera</taxon>
    </lineage>
</organism>
<gene>
    <name evidence="2" type="ORF">H0A75_06805</name>
</gene>
<name>A0A7Z0SD69_9GAMM</name>